<dbReference type="PANTHER" id="PTHR31245:SF20">
    <property type="entry name" value="F18B13.13 PROTEIN"/>
    <property type="match status" value="1"/>
</dbReference>
<organism evidence="2 3">
    <name type="scientific">Aquilegia coerulea</name>
    <name type="common">Rocky mountain columbine</name>
    <dbReference type="NCBI Taxonomy" id="218851"/>
    <lineage>
        <taxon>Eukaryota</taxon>
        <taxon>Viridiplantae</taxon>
        <taxon>Streptophyta</taxon>
        <taxon>Embryophyta</taxon>
        <taxon>Tracheophyta</taxon>
        <taxon>Spermatophyta</taxon>
        <taxon>Magnoliopsida</taxon>
        <taxon>Ranunculales</taxon>
        <taxon>Ranunculaceae</taxon>
        <taxon>Thalictroideae</taxon>
        <taxon>Aquilegia</taxon>
    </lineage>
</organism>
<keyword evidence="3" id="KW-1185">Reference proteome</keyword>
<feature type="coiled-coil region" evidence="1">
    <location>
        <begin position="131"/>
        <end position="196"/>
    </location>
</feature>
<gene>
    <name evidence="2" type="ORF">AQUCO_03900170v1</name>
</gene>
<evidence type="ECO:0000256" key="1">
    <source>
        <dbReference type="SAM" id="Coils"/>
    </source>
</evidence>
<reference evidence="2 3" key="1">
    <citation type="submission" date="2017-09" db="EMBL/GenBank/DDBJ databases">
        <title>WGS assembly of Aquilegia coerulea Goldsmith.</title>
        <authorList>
            <person name="Hodges S."/>
            <person name="Kramer E."/>
            <person name="Nordborg M."/>
            <person name="Tomkins J."/>
            <person name="Borevitz J."/>
            <person name="Derieg N."/>
            <person name="Yan J."/>
            <person name="Mihaltcheva S."/>
            <person name="Hayes R.D."/>
            <person name="Rokhsar D."/>
        </authorList>
    </citation>
    <scope>NUCLEOTIDE SEQUENCE [LARGE SCALE GENOMIC DNA]</scope>
    <source>
        <strain evidence="3">cv. Goldsmith</strain>
    </source>
</reference>
<accession>A0A2G5CS17</accession>
<evidence type="ECO:0000313" key="3">
    <source>
        <dbReference type="Proteomes" id="UP000230069"/>
    </source>
</evidence>
<dbReference type="OrthoDB" id="440455at2759"/>
<dbReference type="STRING" id="218851.A0A2G5CS17"/>
<dbReference type="PANTHER" id="PTHR31245">
    <property type="entry name" value="UBIQUITIN SYSTEM COMPONENT CUE PROTEIN"/>
    <property type="match status" value="1"/>
</dbReference>
<evidence type="ECO:0000313" key="2">
    <source>
        <dbReference type="EMBL" id="PIA34073.1"/>
    </source>
</evidence>
<proteinExistence type="predicted"/>
<protein>
    <submittedName>
        <fullName evidence="2">Uncharacterized protein</fullName>
    </submittedName>
</protein>
<dbReference type="AlphaFoldDB" id="A0A2G5CS17"/>
<dbReference type="EMBL" id="KZ305056">
    <property type="protein sequence ID" value="PIA34073.1"/>
    <property type="molecule type" value="Genomic_DNA"/>
</dbReference>
<dbReference type="InParanoid" id="A0A2G5CS17"/>
<dbReference type="Proteomes" id="UP000230069">
    <property type="component" value="Unassembled WGS sequence"/>
</dbReference>
<name>A0A2G5CS17_AQUCA</name>
<sequence length="222" mass="24725">MSALVCGKRCYFEELPTMVTKRLRCSSISSNRLSPPTNYNPFVQSAEGNFKSATITTDLQSQEEINGGGGGGGGGVASCASNLPKNGAEWVHLFVNEMSTASDMDNARTRAARVLEVLEKSIRTQANAEAADSLQKENVMLKEQMEVLMRENGILKRAVTIQHERQKEADNKNHELQHIKQLVTEYQERLKTLEVNNYALTMHLRQAQQSSSIPGRFHPDVF</sequence>
<keyword evidence="1" id="KW-0175">Coiled coil</keyword>